<keyword evidence="6 7" id="KW-0472">Membrane</keyword>
<organism evidence="9 10">
    <name type="scientific">Candidatus Zymogenus saltonus</name>
    <dbReference type="NCBI Taxonomy" id="2844893"/>
    <lineage>
        <taxon>Bacteria</taxon>
        <taxon>Deltaproteobacteria</taxon>
        <taxon>Candidatus Zymogenia</taxon>
        <taxon>Candidatus Zymogeniales</taxon>
        <taxon>Candidatus Zymogenaceae</taxon>
        <taxon>Candidatus Zymogenus</taxon>
    </lineage>
</organism>
<feature type="transmembrane region" description="Helical" evidence="7">
    <location>
        <begin position="331"/>
        <end position="351"/>
    </location>
</feature>
<feature type="transmembrane region" description="Helical" evidence="7">
    <location>
        <begin position="244"/>
        <end position="264"/>
    </location>
</feature>
<reference evidence="9" key="2">
    <citation type="submission" date="2021-01" db="EMBL/GenBank/DDBJ databases">
        <authorList>
            <person name="Hahn C.R."/>
            <person name="Youssef N.H."/>
            <person name="Elshahed M."/>
        </authorList>
    </citation>
    <scope>NUCLEOTIDE SEQUENCE</scope>
    <source>
        <strain evidence="9">Zod_Metabat.24</strain>
    </source>
</reference>
<protein>
    <submittedName>
        <fullName evidence="9">MFS transporter</fullName>
    </submittedName>
</protein>
<feature type="transmembrane region" description="Helical" evidence="7">
    <location>
        <begin position="86"/>
        <end position="103"/>
    </location>
</feature>
<keyword evidence="2" id="KW-0813">Transport</keyword>
<dbReference type="GO" id="GO:0005886">
    <property type="term" value="C:plasma membrane"/>
    <property type="evidence" value="ECO:0007669"/>
    <property type="project" value="UniProtKB-SubCell"/>
</dbReference>
<comment type="caution">
    <text evidence="9">The sequence shown here is derived from an EMBL/GenBank/DDBJ whole genome shotgun (WGS) entry which is preliminary data.</text>
</comment>
<gene>
    <name evidence="9" type="ORF">JW984_05270</name>
</gene>
<evidence type="ECO:0000259" key="8">
    <source>
        <dbReference type="PROSITE" id="PS50850"/>
    </source>
</evidence>
<dbReference type="InterPro" id="IPR039672">
    <property type="entry name" value="MFS_2"/>
</dbReference>
<dbReference type="EMBL" id="JAFGIX010000025">
    <property type="protein sequence ID" value="MBN1572591.1"/>
    <property type="molecule type" value="Genomic_DNA"/>
</dbReference>
<feature type="transmembrane region" description="Helical" evidence="7">
    <location>
        <begin position="276"/>
        <end position="294"/>
    </location>
</feature>
<dbReference type="Gene3D" id="1.20.1250.20">
    <property type="entry name" value="MFS general substrate transporter like domains"/>
    <property type="match status" value="2"/>
</dbReference>
<keyword evidence="5 7" id="KW-1133">Transmembrane helix</keyword>
<dbReference type="InterPro" id="IPR020846">
    <property type="entry name" value="MFS_dom"/>
</dbReference>
<dbReference type="GO" id="GO:0015293">
    <property type="term" value="F:symporter activity"/>
    <property type="evidence" value="ECO:0007669"/>
    <property type="project" value="InterPro"/>
</dbReference>
<dbReference type="PANTHER" id="PTHR11328">
    <property type="entry name" value="MAJOR FACILITATOR SUPERFAMILY DOMAIN-CONTAINING PROTEIN"/>
    <property type="match status" value="1"/>
</dbReference>
<dbReference type="NCBIfam" id="TIGR00792">
    <property type="entry name" value="gph"/>
    <property type="match status" value="1"/>
</dbReference>
<dbReference type="Pfam" id="PF13347">
    <property type="entry name" value="MFS_2"/>
    <property type="match status" value="1"/>
</dbReference>
<evidence type="ECO:0000256" key="7">
    <source>
        <dbReference type="SAM" id="Phobius"/>
    </source>
</evidence>
<keyword evidence="4 7" id="KW-0812">Transmembrane</keyword>
<dbReference type="PROSITE" id="PS00872">
    <property type="entry name" value="NA_GALACTOSIDE_SYMP"/>
    <property type="match status" value="1"/>
</dbReference>
<evidence type="ECO:0000256" key="5">
    <source>
        <dbReference type="ARBA" id="ARBA00022989"/>
    </source>
</evidence>
<evidence type="ECO:0000256" key="4">
    <source>
        <dbReference type="ARBA" id="ARBA00022692"/>
    </source>
</evidence>
<dbReference type="GO" id="GO:0008643">
    <property type="term" value="P:carbohydrate transport"/>
    <property type="evidence" value="ECO:0007669"/>
    <property type="project" value="InterPro"/>
</dbReference>
<dbReference type="Proteomes" id="UP000809273">
    <property type="component" value="Unassembled WGS sequence"/>
</dbReference>
<comment type="subcellular location">
    <subcellularLocation>
        <location evidence="1">Cell membrane</location>
        <topology evidence="1">Multi-pass membrane protein</topology>
    </subcellularLocation>
</comment>
<evidence type="ECO:0000313" key="9">
    <source>
        <dbReference type="EMBL" id="MBN1572591.1"/>
    </source>
</evidence>
<evidence type="ECO:0000313" key="10">
    <source>
        <dbReference type="Proteomes" id="UP000809273"/>
    </source>
</evidence>
<dbReference type="GO" id="GO:0006814">
    <property type="term" value="P:sodium ion transport"/>
    <property type="evidence" value="ECO:0007669"/>
    <property type="project" value="InterPro"/>
</dbReference>
<keyword evidence="3" id="KW-1003">Cell membrane</keyword>
<sequence>MTLDTLREKLTVKTKLLYGVAEFAVSMMHSAVQFFLMFYYTDVVGIDPAIAGTALLVGKLTWDAVNDPLVGLISDRMQTRFGRRRPFLILGAIPYGISIWIIFSTPSGLTGAAAFFAVIFTFLLFDTFHTAISVPYYAMTPELTHDYDERTSLTAYRKIFGVTGYMAGAILTGLVASIYQNSFGWTAKTAYSGMGATFGVISIIVVLITALTVKERSPAEVKPSELPLIDSVKITLGNKPFMRLVLAFVISSYSFTLMTGFFIYYMKYYLLMEEKFSLVMAIMMGALLIFLFFWKWVSDNWNKGPAYALGLFIACVSITVCFFLPHKPTAAIYVIAFVVGFGFSSQYVFPWSMLPDCIEHDQKKTGERREGVYYGVWAFLMKFASAAGVASIGWVLKLFDYAAPLKGSDAFVEQSVKTLLGMRLFFGPIPAIIMVASLPLLIWFPITRSTHRDLRVELGDIK</sequence>
<dbReference type="InterPro" id="IPR001927">
    <property type="entry name" value="Na/Gal_symport"/>
</dbReference>
<dbReference type="SUPFAM" id="SSF103473">
    <property type="entry name" value="MFS general substrate transporter"/>
    <property type="match status" value="1"/>
</dbReference>
<dbReference type="PROSITE" id="PS50850">
    <property type="entry name" value="MFS"/>
    <property type="match status" value="1"/>
</dbReference>
<feature type="transmembrane region" description="Helical" evidence="7">
    <location>
        <begin position="372"/>
        <end position="396"/>
    </location>
</feature>
<proteinExistence type="predicted"/>
<name>A0A9D8KF61_9DELT</name>
<reference evidence="9" key="1">
    <citation type="journal article" date="2021" name="Environ. Microbiol.">
        <title>Genomic characterization of three novel Desulfobacterota classes expand the metabolic and phylogenetic diversity of the phylum.</title>
        <authorList>
            <person name="Murphy C.L."/>
            <person name="Biggerstaff J."/>
            <person name="Eichhorn A."/>
            <person name="Ewing E."/>
            <person name="Shahan R."/>
            <person name="Soriano D."/>
            <person name="Stewart S."/>
            <person name="VanMol K."/>
            <person name="Walker R."/>
            <person name="Walters P."/>
            <person name="Elshahed M.S."/>
            <person name="Youssef N.H."/>
        </authorList>
    </citation>
    <scope>NUCLEOTIDE SEQUENCE</scope>
    <source>
        <strain evidence="9">Zod_Metabat.24</strain>
    </source>
</reference>
<feature type="transmembrane region" description="Helical" evidence="7">
    <location>
        <begin position="425"/>
        <end position="446"/>
    </location>
</feature>
<evidence type="ECO:0000256" key="2">
    <source>
        <dbReference type="ARBA" id="ARBA00022448"/>
    </source>
</evidence>
<accession>A0A9D8KF61</accession>
<dbReference type="AlphaFoldDB" id="A0A9D8KF61"/>
<feature type="transmembrane region" description="Helical" evidence="7">
    <location>
        <begin position="159"/>
        <end position="179"/>
    </location>
</feature>
<dbReference type="CDD" id="cd17332">
    <property type="entry name" value="MFS_MelB_like"/>
    <property type="match status" value="1"/>
</dbReference>
<feature type="transmembrane region" description="Helical" evidence="7">
    <location>
        <begin position="115"/>
        <end position="138"/>
    </location>
</feature>
<evidence type="ECO:0000256" key="1">
    <source>
        <dbReference type="ARBA" id="ARBA00004651"/>
    </source>
</evidence>
<dbReference type="PANTHER" id="PTHR11328:SF24">
    <property type="entry name" value="MAJOR FACILITATOR SUPERFAMILY (MFS) PROFILE DOMAIN-CONTAINING PROTEIN"/>
    <property type="match status" value="1"/>
</dbReference>
<feature type="domain" description="Major facilitator superfamily (MFS) profile" evidence="8">
    <location>
        <begin position="1"/>
        <end position="217"/>
    </location>
</feature>
<dbReference type="InterPro" id="IPR018043">
    <property type="entry name" value="Na/Gal_symport_CS"/>
</dbReference>
<evidence type="ECO:0000256" key="6">
    <source>
        <dbReference type="ARBA" id="ARBA00023136"/>
    </source>
</evidence>
<evidence type="ECO:0000256" key="3">
    <source>
        <dbReference type="ARBA" id="ARBA00022475"/>
    </source>
</evidence>
<feature type="transmembrane region" description="Helical" evidence="7">
    <location>
        <begin position="306"/>
        <end position="325"/>
    </location>
</feature>
<feature type="transmembrane region" description="Helical" evidence="7">
    <location>
        <begin position="191"/>
        <end position="213"/>
    </location>
</feature>
<dbReference type="InterPro" id="IPR036259">
    <property type="entry name" value="MFS_trans_sf"/>
</dbReference>